<proteinExistence type="predicted"/>
<protein>
    <recommendedName>
        <fullName evidence="2">Acyltransferase 3 domain-containing protein</fullName>
    </recommendedName>
</protein>
<evidence type="ECO:0000256" key="1">
    <source>
        <dbReference type="SAM" id="Phobius"/>
    </source>
</evidence>
<keyword evidence="1" id="KW-1133">Transmembrane helix</keyword>
<feature type="domain" description="Acyltransferase 3" evidence="2">
    <location>
        <begin position="16"/>
        <end position="122"/>
    </location>
</feature>
<dbReference type="RefSeq" id="WP_107647818.1">
    <property type="nucleotide sequence ID" value="NZ_PZJX01000006.1"/>
</dbReference>
<dbReference type="Proteomes" id="UP000240259">
    <property type="component" value="Unassembled WGS sequence"/>
</dbReference>
<dbReference type="AlphaFoldDB" id="A0A2T4J1R1"/>
<sequence length="145" mass="15724">MLVLHCTSGEHPQRQGRAIAILGVTAFFTTAFFEHDLGHVWGAWFYAVSSMIIVVGLASKDLTSTITWPRIGMLFGDASYSIYLVHFPVIVAFNKLCLKVAPAMPSPAIQIGSIAAGLAAGVFFHFVVERPLLNAGFFRRKAAIA</sequence>
<comment type="caution">
    <text evidence="3">The sequence shown here is derived from an EMBL/GenBank/DDBJ whole genome shotgun (WGS) entry which is preliminary data.</text>
</comment>
<dbReference type="Pfam" id="PF01757">
    <property type="entry name" value="Acyl_transf_3"/>
    <property type="match status" value="1"/>
</dbReference>
<name>A0A2T4J1R1_9HYPH</name>
<dbReference type="GO" id="GO:0016747">
    <property type="term" value="F:acyltransferase activity, transferring groups other than amino-acyl groups"/>
    <property type="evidence" value="ECO:0007669"/>
    <property type="project" value="InterPro"/>
</dbReference>
<feature type="transmembrane region" description="Helical" evidence="1">
    <location>
        <begin position="108"/>
        <end position="128"/>
    </location>
</feature>
<dbReference type="EMBL" id="PZJX01000006">
    <property type="protein sequence ID" value="PTE11768.1"/>
    <property type="molecule type" value="Genomic_DNA"/>
</dbReference>
<gene>
    <name evidence="3" type="ORF">C9427_03500</name>
</gene>
<keyword evidence="1" id="KW-0812">Transmembrane</keyword>
<reference evidence="3 4" key="1">
    <citation type="submission" date="2018-03" db="EMBL/GenBank/DDBJ databases">
        <title>Genome sequence of the symbiotic type strain Mesorhizobium helmanticense CSLC115NT isolated from Lotus corniculatus nodules.</title>
        <authorList>
            <person name="Sannazzaro A.I."/>
            <person name="Torres Tejerizo G.A."/>
            <person name="Dip D."/>
            <person name="Caballero M."/>
            <person name="Pistorio M."/>
            <person name="Estrella M.J."/>
        </authorList>
    </citation>
    <scope>NUCLEOTIDE SEQUENCE [LARGE SCALE GENOMIC DNA]</scope>
    <source>
        <strain evidence="3 4">CSLC115N</strain>
    </source>
</reference>
<dbReference type="OrthoDB" id="9767863at2"/>
<dbReference type="InterPro" id="IPR002656">
    <property type="entry name" value="Acyl_transf_3_dom"/>
</dbReference>
<keyword evidence="4" id="KW-1185">Reference proteome</keyword>
<organism evidence="3 4">
    <name type="scientific">Mesorhizobium helmanticense</name>
    <dbReference type="NCBI Taxonomy" id="1776423"/>
    <lineage>
        <taxon>Bacteria</taxon>
        <taxon>Pseudomonadati</taxon>
        <taxon>Pseudomonadota</taxon>
        <taxon>Alphaproteobacteria</taxon>
        <taxon>Hyphomicrobiales</taxon>
        <taxon>Phyllobacteriaceae</taxon>
        <taxon>Mesorhizobium</taxon>
    </lineage>
</organism>
<evidence type="ECO:0000313" key="3">
    <source>
        <dbReference type="EMBL" id="PTE11768.1"/>
    </source>
</evidence>
<evidence type="ECO:0000259" key="2">
    <source>
        <dbReference type="Pfam" id="PF01757"/>
    </source>
</evidence>
<feature type="transmembrane region" description="Helical" evidence="1">
    <location>
        <begin position="41"/>
        <end position="59"/>
    </location>
</feature>
<evidence type="ECO:0000313" key="4">
    <source>
        <dbReference type="Proteomes" id="UP000240259"/>
    </source>
</evidence>
<feature type="transmembrane region" description="Helical" evidence="1">
    <location>
        <begin position="71"/>
        <end position="93"/>
    </location>
</feature>
<feature type="transmembrane region" description="Helical" evidence="1">
    <location>
        <begin position="18"/>
        <end position="35"/>
    </location>
</feature>
<keyword evidence="1" id="KW-0472">Membrane</keyword>
<accession>A0A2T4J1R1</accession>